<reference evidence="2 3" key="1">
    <citation type="submission" date="2017-11" db="EMBL/GenBank/DDBJ databases">
        <title>Draft genome sequence of Mitsuaria sp. HWN-4.</title>
        <authorList>
            <person name="Gundlapally S.R."/>
        </authorList>
    </citation>
    <scope>NUCLEOTIDE SEQUENCE [LARGE SCALE GENOMIC DNA]</scope>
    <source>
        <strain evidence="2 3">HWN-4</strain>
    </source>
</reference>
<evidence type="ECO:0000259" key="1">
    <source>
        <dbReference type="Pfam" id="PF04326"/>
    </source>
</evidence>
<dbReference type="Gene3D" id="3.30.565.60">
    <property type="match status" value="1"/>
</dbReference>
<name>A0A2G9C2Z6_9BURK</name>
<feature type="domain" description="Schlafen AlbA-2" evidence="1">
    <location>
        <begin position="15"/>
        <end position="128"/>
    </location>
</feature>
<dbReference type="InterPro" id="IPR038461">
    <property type="entry name" value="Schlafen_AlbA_2_dom_sf"/>
</dbReference>
<keyword evidence="3" id="KW-1185">Reference proteome</keyword>
<dbReference type="Proteomes" id="UP000231501">
    <property type="component" value="Unassembled WGS sequence"/>
</dbReference>
<organism evidence="2 3">
    <name type="scientific">Roseateles chitinivorans</name>
    <dbReference type="NCBI Taxonomy" id="2917965"/>
    <lineage>
        <taxon>Bacteria</taxon>
        <taxon>Pseudomonadati</taxon>
        <taxon>Pseudomonadota</taxon>
        <taxon>Betaproteobacteria</taxon>
        <taxon>Burkholderiales</taxon>
        <taxon>Sphaerotilaceae</taxon>
        <taxon>Roseateles</taxon>
    </lineage>
</organism>
<dbReference type="InterPro" id="IPR038475">
    <property type="entry name" value="RecG_C_sf"/>
</dbReference>
<evidence type="ECO:0000313" key="2">
    <source>
        <dbReference type="EMBL" id="PIM50796.1"/>
    </source>
</evidence>
<comment type="caution">
    <text evidence="2">The sequence shown here is derived from an EMBL/GenBank/DDBJ whole genome shotgun (WGS) entry which is preliminary data.</text>
</comment>
<protein>
    <submittedName>
        <fullName evidence="2">Transcriptional regulator</fullName>
    </submittedName>
</protein>
<dbReference type="PANTHER" id="PTHR30595:SF6">
    <property type="entry name" value="SCHLAFEN ALBA-2 DOMAIN-CONTAINING PROTEIN"/>
    <property type="match status" value="1"/>
</dbReference>
<evidence type="ECO:0000313" key="3">
    <source>
        <dbReference type="Proteomes" id="UP000231501"/>
    </source>
</evidence>
<dbReference type="OrthoDB" id="9768354at2"/>
<proteinExistence type="predicted"/>
<dbReference type="InterPro" id="IPR007421">
    <property type="entry name" value="Schlafen_AlbA_2_dom"/>
</dbReference>
<dbReference type="EMBL" id="PEOG01000098">
    <property type="protein sequence ID" value="PIM50796.1"/>
    <property type="molecule type" value="Genomic_DNA"/>
</dbReference>
<dbReference type="AlphaFoldDB" id="A0A2G9C2Z6"/>
<dbReference type="PANTHER" id="PTHR30595">
    <property type="entry name" value="GLPR-RELATED TRANSCRIPTIONAL REPRESSOR"/>
    <property type="match status" value="1"/>
</dbReference>
<dbReference type="Pfam" id="PF04326">
    <property type="entry name" value="SLFN_AlbA_2"/>
    <property type="match status" value="1"/>
</dbReference>
<gene>
    <name evidence="2" type="ORF">CS062_23110</name>
</gene>
<dbReference type="Pfam" id="PF13749">
    <property type="entry name" value="HATPase_c_4"/>
    <property type="match status" value="1"/>
</dbReference>
<dbReference type="RefSeq" id="WP_099864072.1">
    <property type="nucleotide sequence ID" value="NZ_PEOG01000098.1"/>
</dbReference>
<sequence>MLNPNELAALLADLESDRVERTISTTKTDKFAEAVCAFANDLADHRLPGYLIVGANDKDGSLAGLEITDQLLQNLAALRSDGNIQPLPSLTVGKVALAEGEVAVVEVQPSHLPPVRYKGQVYVRIGPRRGIANEQDERRLTERRIAIARTFDAQPVPEATIEELSLPLFASYRAGVVAADVIEANHRSLQQQLASLRFFDDRRGCATTAGILLFGKNPRFFLPGAYIQFLQMPGVSLTEAPIDQQEISGDLLSVLRELDSRVRSGNGVSQDKVSALREELRPDYPEVAIREVLMNAVMHRDYQSNTPIRFYWFEDRIEIQSPGGLFGEVTPDTLSRRNSYRNPILAEAMKALGYVNRFGYGILRAQDALKRNGNPPVEFQIEDNIVLAVLRKRIP</sequence>
<accession>A0A2G9C2Z6</accession>
<dbReference type="Gene3D" id="3.30.950.30">
    <property type="entry name" value="Schlafen, AAA domain"/>
    <property type="match status" value="1"/>
</dbReference>